<dbReference type="OrthoDB" id="5241375at2"/>
<keyword evidence="4" id="KW-1185">Reference proteome</keyword>
<sequence length="273" mass="30187">MALNHELDEIPFVQWQFHGRSSHGRFSVGSHDSVWEGGRRPNCPTMERGAALAVRSRFLRKGPPMSDGKFDAPQTAPQSRMKTIWENLIIGRPGIVVGALLVVAVAWAVGGFSGGNAAGLQANADDFQQARVVRVVDGDTLVLQVDGAEERVRLIGINCPESVAPEEERNSEEGREACRYTKQLVGEGDTVWLESDANDRDQYDRLLRYVWLEKPTDPNDVGEIRQKMLNGILVADGYAEARRYGEDTAHAQALEQLGREAAEEGRGVSDFWN</sequence>
<dbReference type="InterPro" id="IPR035437">
    <property type="entry name" value="SNase_OB-fold_sf"/>
</dbReference>
<dbReference type="EMBL" id="SSTM01000001">
    <property type="protein sequence ID" value="TJW12302.1"/>
    <property type="molecule type" value="Genomic_DNA"/>
</dbReference>
<comment type="caution">
    <text evidence="3">The sequence shown here is derived from an EMBL/GenBank/DDBJ whole genome shotgun (WGS) entry which is preliminary data.</text>
</comment>
<evidence type="ECO:0000313" key="4">
    <source>
        <dbReference type="Proteomes" id="UP000309454"/>
    </source>
</evidence>
<dbReference type="SUPFAM" id="SSF50199">
    <property type="entry name" value="Staphylococcal nuclease"/>
    <property type="match status" value="1"/>
</dbReference>
<dbReference type="Gene3D" id="2.40.50.90">
    <property type="match status" value="1"/>
</dbReference>
<proteinExistence type="predicted"/>
<dbReference type="Pfam" id="PF00565">
    <property type="entry name" value="SNase"/>
    <property type="match status" value="1"/>
</dbReference>
<dbReference type="InterPro" id="IPR016071">
    <property type="entry name" value="Staphylococal_nuclease_OB-fold"/>
</dbReference>
<dbReference type="AlphaFoldDB" id="A0A3N0AF42"/>
<feature type="domain" description="TNase-like" evidence="2">
    <location>
        <begin position="126"/>
        <end position="271"/>
    </location>
</feature>
<name>A0A3N0AF42_9ACTN</name>
<reference evidence="3 4" key="1">
    <citation type="submission" date="2019-04" db="EMBL/GenBank/DDBJ databases">
        <title>Microbes associate with the intestines of laboratory mice.</title>
        <authorList>
            <person name="Navarre W."/>
            <person name="Wong E."/>
            <person name="Huang K.C."/>
            <person name="Tropini C."/>
            <person name="Ng K."/>
            <person name="Yu B."/>
        </authorList>
    </citation>
    <scope>NUCLEOTIDE SEQUENCE [LARGE SCALE GENOMIC DNA]</scope>
    <source>
        <strain evidence="3 4">NM48_B13</strain>
    </source>
</reference>
<dbReference type="PROSITE" id="PS50830">
    <property type="entry name" value="TNASE_3"/>
    <property type="match status" value="1"/>
</dbReference>
<organism evidence="3 4">
    <name type="scientific">Parvibacter caecicola</name>
    <dbReference type="NCBI Taxonomy" id="747645"/>
    <lineage>
        <taxon>Bacteria</taxon>
        <taxon>Bacillati</taxon>
        <taxon>Actinomycetota</taxon>
        <taxon>Coriobacteriia</taxon>
        <taxon>Coriobacteriales</taxon>
        <taxon>Coriobacteriaceae</taxon>
        <taxon>Parvibacter</taxon>
    </lineage>
</organism>
<evidence type="ECO:0000256" key="1">
    <source>
        <dbReference type="SAM" id="Phobius"/>
    </source>
</evidence>
<accession>A0A3N0AF42</accession>
<protein>
    <recommendedName>
        <fullName evidence="2">TNase-like domain-containing protein</fullName>
    </recommendedName>
</protein>
<keyword evidence="1" id="KW-0812">Transmembrane</keyword>
<evidence type="ECO:0000259" key="2">
    <source>
        <dbReference type="PROSITE" id="PS50830"/>
    </source>
</evidence>
<feature type="transmembrane region" description="Helical" evidence="1">
    <location>
        <begin position="89"/>
        <end position="109"/>
    </location>
</feature>
<evidence type="ECO:0000313" key="3">
    <source>
        <dbReference type="EMBL" id="TJW12302.1"/>
    </source>
</evidence>
<keyword evidence="1" id="KW-1133">Transmembrane helix</keyword>
<gene>
    <name evidence="3" type="ORF">E5982_01485</name>
</gene>
<dbReference type="Proteomes" id="UP000309454">
    <property type="component" value="Unassembled WGS sequence"/>
</dbReference>
<dbReference type="SMART" id="SM00318">
    <property type="entry name" value="SNc"/>
    <property type="match status" value="1"/>
</dbReference>
<keyword evidence="1" id="KW-0472">Membrane</keyword>